<dbReference type="Gene3D" id="3.30.565.10">
    <property type="entry name" value="Histidine kinase-like ATPase, C-terminal domain"/>
    <property type="match status" value="1"/>
</dbReference>
<dbReference type="AlphaFoldDB" id="A0A0N8HA01"/>
<evidence type="ECO:0000256" key="3">
    <source>
        <dbReference type="ARBA" id="ARBA00022553"/>
    </source>
</evidence>
<dbReference type="GO" id="GO:0004721">
    <property type="term" value="F:phosphoprotein phosphatase activity"/>
    <property type="evidence" value="ECO:0007669"/>
    <property type="project" value="TreeGrafter"/>
</dbReference>
<accession>A0A0N8HA01</accession>
<gene>
    <name evidence="9" type="ORF">AFM12_09475</name>
</gene>
<comment type="caution">
    <text evidence="9">The sequence shown here is derived from an EMBL/GenBank/DDBJ whole genome shotgun (WGS) entry which is preliminary data.</text>
</comment>
<evidence type="ECO:0000259" key="8">
    <source>
        <dbReference type="PROSITE" id="PS50109"/>
    </source>
</evidence>
<keyword evidence="10" id="KW-1185">Reference proteome</keyword>
<dbReference type="InterPro" id="IPR003661">
    <property type="entry name" value="HisK_dim/P_dom"/>
</dbReference>
<keyword evidence="6" id="KW-0902">Two-component regulatory system</keyword>
<dbReference type="SUPFAM" id="SSF55874">
    <property type="entry name" value="ATPase domain of HSP90 chaperone/DNA topoisomerase II/histidine kinase"/>
    <property type="match status" value="1"/>
</dbReference>
<proteinExistence type="predicted"/>
<dbReference type="Proteomes" id="UP000050454">
    <property type="component" value="Unassembled WGS sequence"/>
</dbReference>
<comment type="catalytic activity">
    <reaction evidence="1">
        <text>ATP + protein L-histidine = ADP + protein N-phospho-L-histidine.</text>
        <dbReference type="EC" id="2.7.13.3"/>
    </reaction>
</comment>
<evidence type="ECO:0000256" key="6">
    <source>
        <dbReference type="ARBA" id="ARBA00023012"/>
    </source>
</evidence>
<dbReference type="PRINTS" id="PR00344">
    <property type="entry name" value="BCTRLSENSOR"/>
</dbReference>
<evidence type="ECO:0000256" key="1">
    <source>
        <dbReference type="ARBA" id="ARBA00000085"/>
    </source>
</evidence>
<dbReference type="PANTHER" id="PTHR45453:SF1">
    <property type="entry name" value="PHOSPHATE REGULON SENSOR PROTEIN PHOR"/>
    <property type="match status" value="1"/>
</dbReference>
<dbReference type="SUPFAM" id="SSF47384">
    <property type="entry name" value="Homodimeric domain of signal transducing histidine kinase"/>
    <property type="match status" value="1"/>
</dbReference>
<dbReference type="STRING" id="1605367.AFM12_09475"/>
<keyword evidence="3" id="KW-0597">Phosphoprotein</keyword>
<evidence type="ECO:0000313" key="10">
    <source>
        <dbReference type="Proteomes" id="UP000050454"/>
    </source>
</evidence>
<dbReference type="Pfam" id="PF00512">
    <property type="entry name" value="HisKA"/>
    <property type="match status" value="1"/>
</dbReference>
<feature type="domain" description="Histidine kinase" evidence="8">
    <location>
        <begin position="289"/>
        <end position="506"/>
    </location>
</feature>
<organism evidence="9 10">
    <name type="scientific">Jiulongibacter sediminis</name>
    <dbReference type="NCBI Taxonomy" id="1605367"/>
    <lineage>
        <taxon>Bacteria</taxon>
        <taxon>Pseudomonadati</taxon>
        <taxon>Bacteroidota</taxon>
        <taxon>Cytophagia</taxon>
        <taxon>Cytophagales</taxon>
        <taxon>Leadbetterellaceae</taxon>
        <taxon>Jiulongibacter</taxon>
    </lineage>
</organism>
<evidence type="ECO:0000313" key="9">
    <source>
        <dbReference type="EMBL" id="KPM48796.1"/>
    </source>
</evidence>
<reference evidence="9 10" key="1">
    <citation type="submission" date="2015-07" db="EMBL/GenBank/DDBJ databases">
        <title>The draft genome sequence of Leadbetterella sp. JN14-9.</title>
        <authorList>
            <person name="Liu Y."/>
            <person name="Du J."/>
            <person name="Shao Z."/>
        </authorList>
    </citation>
    <scope>NUCLEOTIDE SEQUENCE [LARGE SCALE GENOMIC DNA]</scope>
    <source>
        <strain evidence="9 10">JN14-9</strain>
    </source>
</reference>
<dbReference type="Pfam" id="PF02518">
    <property type="entry name" value="HATPase_c"/>
    <property type="match status" value="1"/>
</dbReference>
<evidence type="ECO:0000256" key="5">
    <source>
        <dbReference type="ARBA" id="ARBA00022777"/>
    </source>
</evidence>
<evidence type="ECO:0000256" key="7">
    <source>
        <dbReference type="SAM" id="Phobius"/>
    </source>
</evidence>
<dbReference type="CDD" id="cd00082">
    <property type="entry name" value="HisKA"/>
    <property type="match status" value="1"/>
</dbReference>
<dbReference type="SMART" id="SM00387">
    <property type="entry name" value="HATPase_c"/>
    <property type="match status" value="1"/>
</dbReference>
<dbReference type="InterPro" id="IPR036097">
    <property type="entry name" value="HisK_dim/P_sf"/>
</dbReference>
<dbReference type="InterPro" id="IPR036890">
    <property type="entry name" value="HATPase_C_sf"/>
</dbReference>
<keyword evidence="7" id="KW-0472">Membrane</keyword>
<dbReference type="GO" id="GO:0005886">
    <property type="term" value="C:plasma membrane"/>
    <property type="evidence" value="ECO:0007669"/>
    <property type="project" value="TreeGrafter"/>
</dbReference>
<keyword evidence="5" id="KW-0418">Kinase</keyword>
<dbReference type="SMART" id="SM00388">
    <property type="entry name" value="HisKA"/>
    <property type="match status" value="1"/>
</dbReference>
<dbReference type="OrthoDB" id="1933776at2"/>
<dbReference type="GO" id="GO:0000155">
    <property type="term" value="F:phosphorelay sensor kinase activity"/>
    <property type="evidence" value="ECO:0007669"/>
    <property type="project" value="InterPro"/>
</dbReference>
<dbReference type="EC" id="2.7.13.3" evidence="2"/>
<dbReference type="InterPro" id="IPR005467">
    <property type="entry name" value="His_kinase_dom"/>
</dbReference>
<evidence type="ECO:0000256" key="4">
    <source>
        <dbReference type="ARBA" id="ARBA00022679"/>
    </source>
</evidence>
<protein>
    <recommendedName>
        <fullName evidence="2">histidine kinase</fullName>
        <ecNumber evidence="2">2.7.13.3</ecNumber>
    </recommendedName>
</protein>
<evidence type="ECO:0000256" key="2">
    <source>
        <dbReference type="ARBA" id="ARBA00012438"/>
    </source>
</evidence>
<feature type="transmembrane region" description="Helical" evidence="7">
    <location>
        <begin position="248"/>
        <end position="269"/>
    </location>
</feature>
<keyword evidence="7" id="KW-1133">Transmembrane helix</keyword>
<dbReference type="CDD" id="cd00075">
    <property type="entry name" value="HATPase"/>
    <property type="match status" value="1"/>
</dbReference>
<name>A0A0N8HA01_9BACT</name>
<dbReference type="PATRIC" id="fig|1605367.3.peg.3281"/>
<dbReference type="InterPro" id="IPR003594">
    <property type="entry name" value="HATPase_dom"/>
</dbReference>
<dbReference type="InterPro" id="IPR004358">
    <property type="entry name" value="Sig_transdc_His_kin-like_C"/>
</dbReference>
<dbReference type="Gene3D" id="1.10.287.130">
    <property type="match status" value="1"/>
</dbReference>
<keyword evidence="4" id="KW-0808">Transferase</keyword>
<dbReference type="GO" id="GO:0016036">
    <property type="term" value="P:cellular response to phosphate starvation"/>
    <property type="evidence" value="ECO:0007669"/>
    <property type="project" value="TreeGrafter"/>
</dbReference>
<dbReference type="EMBL" id="LGTQ01000006">
    <property type="protein sequence ID" value="KPM48796.1"/>
    <property type="molecule type" value="Genomic_DNA"/>
</dbReference>
<dbReference type="PROSITE" id="PS50109">
    <property type="entry name" value="HIS_KIN"/>
    <property type="match status" value="1"/>
</dbReference>
<dbReference type="PANTHER" id="PTHR45453">
    <property type="entry name" value="PHOSPHATE REGULON SENSOR PROTEIN PHOR"/>
    <property type="match status" value="1"/>
</dbReference>
<sequence length="506" mass="57400">MKKNKSTSWFLGQWPALLSLLLLGTFLGYYLYASFQTEKKRVEREMSYIFSDAVRQVEDGLIKHLVFLSDGKDKSSLQTVNLRGPVGSAPGRVKIREEIIGDSLPRHIEMEVNDFKYVDIRRDTISKDEHQLFVKKKVGDEVEEINFTTSAKEITGMLSWWEGMSSDSSGRITNSGDSTFSLEKYRPLIVSKMKEELSKDSLKLTFQLLTDSLSSNSNHIIASYRDIGSGERMELEMAGNFWQICKNILPQILTTLALFCFVGLSYFLMNRQYRKSRELLVFQNDFISNMTHELKTPMATMNVALEALQNFGIEKEEQRSEYLQIARTEAQKLGGLVDKALSVSKMSGQNINEETEQIELKSWLTEILNPIKLLAKESNSVILLEAESEVKIKTQPEVLKSILVNLIDNALKYCDAANPEVKIDFDKSSKEVEITVSDNGSPIPVNQRELIFQKFYRIPSAGETYRVKGHGLGLYLVKELSKQLGGKVRLKVTDSSNNFIVSLPYA</sequence>
<dbReference type="RefSeq" id="WP_055147147.1">
    <property type="nucleotide sequence ID" value="NZ_JXSZ01000006.1"/>
</dbReference>
<keyword evidence="7" id="KW-0812">Transmembrane</keyword>
<dbReference type="InterPro" id="IPR050351">
    <property type="entry name" value="BphY/WalK/GraS-like"/>
</dbReference>